<dbReference type="Proteomes" id="UP000316806">
    <property type="component" value="Chromosome"/>
</dbReference>
<dbReference type="RefSeq" id="WP_144003492.1">
    <property type="nucleotide sequence ID" value="NZ_CP040916.1"/>
</dbReference>
<proteinExistence type="predicted"/>
<feature type="chain" id="PRO_5022080549" description="Secreted protein" evidence="1">
    <location>
        <begin position="26"/>
        <end position="199"/>
    </location>
</feature>
<organism evidence="2 3">
    <name type="scientific">Streptomyces spectabilis</name>
    <dbReference type="NCBI Taxonomy" id="68270"/>
    <lineage>
        <taxon>Bacteria</taxon>
        <taxon>Bacillati</taxon>
        <taxon>Actinomycetota</taxon>
        <taxon>Actinomycetes</taxon>
        <taxon>Kitasatosporales</taxon>
        <taxon>Streptomycetaceae</taxon>
        <taxon>Streptomyces</taxon>
    </lineage>
</organism>
<accession>A0A516R7G8</accession>
<dbReference type="EMBL" id="CP040916">
    <property type="protein sequence ID" value="QDQ11601.1"/>
    <property type="molecule type" value="Genomic_DNA"/>
</dbReference>
<evidence type="ECO:0008006" key="4">
    <source>
        <dbReference type="Google" id="ProtNLM"/>
    </source>
</evidence>
<gene>
    <name evidence="2" type="ORF">FH965_14305</name>
</gene>
<reference evidence="2 3" key="1">
    <citation type="journal article" date="2019" name="J. Ind. Microbiol. Biotechnol.">
        <title>The complete genomic sequence of Streptomyces spectabilis NRRL-2792 and identification of secondary metabolite biosynthetic gene clusters.</title>
        <authorList>
            <person name="Sinha A."/>
            <person name="Phillips-Salemka S."/>
            <person name="Niraula T.A."/>
            <person name="Short K.A."/>
            <person name="Niraula N.P."/>
        </authorList>
    </citation>
    <scope>NUCLEOTIDE SEQUENCE [LARGE SCALE GENOMIC DNA]</scope>
    <source>
        <strain evidence="2 3">NRRL 2792</strain>
    </source>
</reference>
<keyword evidence="1" id="KW-0732">Signal</keyword>
<protein>
    <recommendedName>
        <fullName evidence="4">Secreted protein</fullName>
    </recommendedName>
</protein>
<evidence type="ECO:0000256" key="1">
    <source>
        <dbReference type="SAM" id="SignalP"/>
    </source>
</evidence>
<name>A0A516R7G8_STRST</name>
<feature type="signal peptide" evidence="1">
    <location>
        <begin position="1"/>
        <end position="25"/>
    </location>
</feature>
<sequence length="199" mass="20861">MFKNAVRATALATLVIAVTVPAALAEPPGTDAPAAAPAKPPTVTSVLKGEGRMDYPVTDEDVRVKVDAEAVFPADHPFRPSRTSGTFRIQHGYPARDGKPARILWGDFKVDCLTTGGPTATVTGTLVRTSPGHPWRTALDRHTRMGVSFYVPAGGGDTARIGLSGATAKGKPKLTRCMAPAADATVIDGGYVLKDRVRS</sequence>
<evidence type="ECO:0000313" key="3">
    <source>
        <dbReference type="Proteomes" id="UP000316806"/>
    </source>
</evidence>
<dbReference type="AlphaFoldDB" id="A0A516R7G8"/>
<evidence type="ECO:0000313" key="2">
    <source>
        <dbReference type="EMBL" id="QDQ11601.1"/>
    </source>
</evidence>